<dbReference type="Proteomes" id="UP000033538">
    <property type="component" value="Unassembled WGS sequence"/>
</dbReference>
<dbReference type="EMBL" id="JYGP01000002">
    <property type="protein sequence ID" value="KJQ68825.1"/>
    <property type="molecule type" value="Genomic_DNA"/>
</dbReference>
<dbReference type="EC" id="2.7.6.5" evidence="1"/>
<name>A0A0F2DFQ6_STRMT</name>
<organism evidence="1 3">
    <name type="scientific">Streptococcus mitis</name>
    <dbReference type="NCBI Taxonomy" id="28037"/>
    <lineage>
        <taxon>Bacteria</taxon>
        <taxon>Bacillati</taxon>
        <taxon>Bacillota</taxon>
        <taxon>Bacilli</taxon>
        <taxon>Lactobacillales</taxon>
        <taxon>Streptococcaceae</taxon>
        <taxon>Streptococcus</taxon>
        <taxon>Streptococcus mitis group</taxon>
    </lineage>
</organism>
<dbReference type="GO" id="GO:0016301">
    <property type="term" value="F:kinase activity"/>
    <property type="evidence" value="ECO:0007669"/>
    <property type="project" value="UniProtKB-KW"/>
</dbReference>
<evidence type="ECO:0000313" key="3">
    <source>
        <dbReference type="Proteomes" id="UP000033538"/>
    </source>
</evidence>
<accession>A0A0F2DFQ6</accession>
<evidence type="ECO:0000313" key="1">
    <source>
        <dbReference type="EMBL" id="KJQ68825.1"/>
    </source>
</evidence>
<dbReference type="AlphaFoldDB" id="A0A0F2DFQ6"/>
<dbReference type="GO" id="GO:0008728">
    <property type="term" value="F:GTP diphosphokinase activity"/>
    <property type="evidence" value="ECO:0007669"/>
    <property type="project" value="UniProtKB-EC"/>
</dbReference>
<proteinExistence type="predicted"/>
<evidence type="ECO:0000313" key="2">
    <source>
        <dbReference type="EMBL" id="ORO95715.1"/>
    </source>
</evidence>
<dbReference type="Gene3D" id="1.10.3210.10">
    <property type="entry name" value="Hypothetical protein af1432"/>
    <property type="match status" value="1"/>
</dbReference>
<dbReference type="EMBL" id="NCVF01000019">
    <property type="protein sequence ID" value="ORO95715.1"/>
    <property type="molecule type" value="Genomic_DNA"/>
</dbReference>
<dbReference type="RefSeq" id="WP_001043052.1">
    <property type="nucleotide sequence ID" value="NZ_CAJJIE010000059.1"/>
</dbReference>
<keyword evidence="1" id="KW-0808">Transferase</keyword>
<gene>
    <name evidence="1" type="primary">relA_2</name>
    <name evidence="2" type="ORF">B7700_02540</name>
    <name evidence="1" type="ORF">TZ90_01197</name>
</gene>
<keyword evidence="1" id="KW-0418">Kinase</keyword>
<protein>
    <submittedName>
        <fullName evidence="1">GTP pyrophosphokinase</fullName>
        <ecNumber evidence="1">2.7.6.5</ecNumber>
    </submittedName>
</protein>
<reference evidence="1 3" key="1">
    <citation type="submission" date="2015-02" db="EMBL/GenBank/DDBJ databases">
        <title>Evolution of amylase-binding proteins of oral streptococcal species.</title>
        <authorList>
            <person name="Haase E.M."/>
        </authorList>
    </citation>
    <scope>NUCLEOTIDE SEQUENCE [LARGE SCALE GENOMIC DNA]</scope>
    <source>
        <strain evidence="1 3">OT25</strain>
    </source>
</reference>
<reference evidence="2 4" key="2">
    <citation type="journal article" date="2016" name="Eur. J. Clin. Microbiol. Infect. Dis.">
        <title>Whole genome sequencing as a tool for phylogenetic analysis of clinical strains of Mitis group streptococci.</title>
        <authorList>
            <person name="Rasmussen L.H."/>
            <person name="Dargis R."/>
            <person name="Hojholt K."/>
            <person name="Christensen J.J."/>
            <person name="Skovgaard O."/>
            <person name="Justesen U.S."/>
            <person name="Rosenvinge F.S."/>
            <person name="Moser C."/>
            <person name="Lukjancenko O."/>
            <person name="Rasmussen S."/>
            <person name="Nielsen X.C."/>
        </authorList>
    </citation>
    <scope>NUCLEOTIDE SEQUENCE [LARGE SCALE GENOMIC DNA]</scope>
    <source>
        <strain evidence="2 4">RH_50275_09</strain>
    </source>
</reference>
<sequence length="144" mass="16242">MNKSEQSMFELALSIAKKAHEGQYDKAGVVYIKHPLFVASLVDTQEEKAVALLHDVLEDSPYTAEELILAGLPETVVTAVQVLTKKKGQDYQQYLELVKSNPIARCVKLADLKHNSDLSRLATITEKDLERFEKYKKAIDYLSM</sequence>
<comment type="caution">
    <text evidence="1">The sequence shown here is derived from an EMBL/GenBank/DDBJ whole genome shotgun (WGS) entry which is preliminary data.</text>
</comment>
<dbReference type="Proteomes" id="UP000193929">
    <property type="component" value="Unassembled WGS sequence"/>
</dbReference>
<dbReference type="PATRIC" id="fig|28037.212.peg.1167"/>
<reference evidence="2" key="3">
    <citation type="submission" date="2017-04" db="EMBL/GenBank/DDBJ databases">
        <authorList>
            <person name="Afonso C.L."/>
            <person name="Miller P.J."/>
            <person name="Scott M.A."/>
            <person name="Spackman E."/>
            <person name="Goraichik I."/>
            <person name="Dimitrov K.M."/>
            <person name="Suarez D.L."/>
            <person name="Swayne D.E."/>
        </authorList>
    </citation>
    <scope>NUCLEOTIDE SEQUENCE</scope>
    <source>
        <strain evidence="2">RH_50275_09</strain>
    </source>
</reference>
<evidence type="ECO:0000313" key="4">
    <source>
        <dbReference type="Proteomes" id="UP000193929"/>
    </source>
</evidence>
<dbReference type="SUPFAM" id="SSF109604">
    <property type="entry name" value="HD-domain/PDEase-like"/>
    <property type="match status" value="1"/>
</dbReference>